<accession>A0A5N6NDF4</accession>
<gene>
    <name evidence="2" type="ORF">E3N88_23497</name>
</gene>
<feature type="region of interest" description="Disordered" evidence="1">
    <location>
        <begin position="71"/>
        <end position="108"/>
    </location>
</feature>
<evidence type="ECO:0000313" key="3">
    <source>
        <dbReference type="Proteomes" id="UP000326396"/>
    </source>
</evidence>
<name>A0A5N6NDF4_9ASTR</name>
<dbReference type="EMBL" id="SZYD01000012">
    <property type="protein sequence ID" value="KAD4585896.1"/>
    <property type="molecule type" value="Genomic_DNA"/>
</dbReference>
<evidence type="ECO:0000256" key="1">
    <source>
        <dbReference type="SAM" id="MobiDB-lite"/>
    </source>
</evidence>
<dbReference type="AlphaFoldDB" id="A0A5N6NDF4"/>
<organism evidence="2 3">
    <name type="scientific">Mikania micrantha</name>
    <name type="common">bitter vine</name>
    <dbReference type="NCBI Taxonomy" id="192012"/>
    <lineage>
        <taxon>Eukaryota</taxon>
        <taxon>Viridiplantae</taxon>
        <taxon>Streptophyta</taxon>
        <taxon>Embryophyta</taxon>
        <taxon>Tracheophyta</taxon>
        <taxon>Spermatophyta</taxon>
        <taxon>Magnoliopsida</taxon>
        <taxon>eudicotyledons</taxon>
        <taxon>Gunneridae</taxon>
        <taxon>Pentapetalae</taxon>
        <taxon>asterids</taxon>
        <taxon>campanulids</taxon>
        <taxon>Asterales</taxon>
        <taxon>Asteraceae</taxon>
        <taxon>Asteroideae</taxon>
        <taxon>Heliantheae alliance</taxon>
        <taxon>Eupatorieae</taxon>
        <taxon>Mikania</taxon>
    </lineage>
</organism>
<dbReference type="Proteomes" id="UP000326396">
    <property type="component" value="Linkage Group LG2"/>
</dbReference>
<dbReference type="OrthoDB" id="776756at2759"/>
<sequence>MESFCNIDLMQGFKSIAVTTRRRGIEEERCKSYKLKVSQAFRDEAFWRSQVNFGPPPLTTTHPLCGTLRRHEPEIESKKMTTTTSPPPSARSSDHRDNGYGGLRRRLGDHVVCFQA</sequence>
<keyword evidence="3" id="KW-1185">Reference proteome</keyword>
<protein>
    <submittedName>
        <fullName evidence="2">Uncharacterized protein</fullName>
    </submittedName>
</protein>
<proteinExistence type="predicted"/>
<comment type="caution">
    <text evidence="2">The sequence shown here is derived from an EMBL/GenBank/DDBJ whole genome shotgun (WGS) entry which is preliminary data.</text>
</comment>
<reference evidence="2 3" key="1">
    <citation type="submission" date="2019-05" db="EMBL/GenBank/DDBJ databases">
        <title>Mikania micrantha, genome provides insights into the molecular mechanism of rapid growth.</title>
        <authorList>
            <person name="Liu B."/>
        </authorList>
    </citation>
    <scope>NUCLEOTIDE SEQUENCE [LARGE SCALE GENOMIC DNA]</scope>
    <source>
        <strain evidence="2">NLD-2019</strain>
        <tissue evidence="2">Leaf</tissue>
    </source>
</reference>
<evidence type="ECO:0000313" key="2">
    <source>
        <dbReference type="EMBL" id="KAD4585896.1"/>
    </source>
</evidence>